<feature type="transmembrane region" description="Helical" evidence="8">
    <location>
        <begin position="126"/>
        <end position="146"/>
    </location>
</feature>
<organism evidence="9 10">
    <name type="scientific">Ureibacillus massiliensis 4400831 = CIP 108448 = CCUG 49529</name>
    <dbReference type="NCBI Taxonomy" id="1211035"/>
    <lineage>
        <taxon>Bacteria</taxon>
        <taxon>Bacillati</taxon>
        <taxon>Bacillota</taxon>
        <taxon>Bacilli</taxon>
        <taxon>Bacillales</taxon>
        <taxon>Caryophanaceae</taxon>
        <taxon>Ureibacillus</taxon>
    </lineage>
</organism>
<feature type="transmembrane region" description="Helical" evidence="8">
    <location>
        <begin position="303"/>
        <end position="320"/>
    </location>
</feature>
<reference evidence="9 10" key="1">
    <citation type="submission" date="2014-02" db="EMBL/GenBank/DDBJ databases">
        <title>Draft genome sequence of Lysinibacillus massiliensis CCUG 49529.</title>
        <authorList>
            <person name="Zhang F."/>
            <person name="Wang G."/>
            <person name="Zhang L."/>
        </authorList>
    </citation>
    <scope>NUCLEOTIDE SEQUENCE [LARGE SCALE GENOMIC DNA]</scope>
    <source>
        <strain evidence="9 10">CCUG 49529</strain>
    </source>
</reference>
<dbReference type="GO" id="GO:0008360">
    <property type="term" value="P:regulation of cell shape"/>
    <property type="evidence" value="ECO:0007669"/>
    <property type="project" value="UniProtKB-KW"/>
</dbReference>
<evidence type="ECO:0000313" key="10">
    <source>
        <dbReference type="Proteomes" id="UP000030595"/>
    </source>
</evidence>
<evidence type="ECO:0000313" key="9">
    <source>
        <dbReference type="EMBL" id="KGR90294.1"/>
    </source>
</evidence>
<keyword evidence="7 8" id="KW-0472">Membrane</keyword>
<protein>
    <submittedName>
        <fullName evidence="9">Membrane protein</fullName>
    </submittedName>
</protein>
<evidence type="ECO:0000256" key="1">
    <source>
        <dbReference type="ARBA" id="ARBA00004651"/>
    </source>
</evidence>
<keyword evidence="2" id="KW-1003">Cell membrane</keyword>
<dbReference type="EMBL" id="JPVQ01000022">
    <property type="protein sequence ID" value="KGR90294.1"/>
    <property type="molecule type" value="Genomic_DNA"/>
</dbReference>
<keyword evidence="5" id="KW-0573">Peptidoglycan synthesis</keyword>
<proteinExistence type="predicted"/>
<dbReference type="Proteomes" id="UP000030595">
    <property type="component" value="Unassembled WGS sequence"/>
</dbReference>
<feature type="transmembrane region" description="Helical" evidence="8">
    <location>
        <begin position="7"/>
        <end position="31"/>
    </location>
</feature>
<feature type="transmembrane region" description="Helical" evidence="8">
    <location>
        <begin position="83"/>
        <end position="106"/>
    </location>
</feature>
<dbReference type="AlphaFoldDB" id="A0A0A3IZX7"/>
<dbReference type="PRINTS" id="PR01806">
    <property type="entry name" value="VIRFACTRMVIN"/>
</dbReference>
<dbReference type="NCBIfam" id="TIGR01695">
    <property type="entry name" value="murJ_mviN"/>
    <property type="match status" value="1"/>
</dbReference>
<evidence type="ECO:0000256" key="2">
    <source>
        <dbReference type="ARBA" id="ARBA00022475"/>
    </source>
</evidence>
<feature type="transmembrane region" description="Helical" evidence="8">
    <location>
        <begin position="182"/>
        <end position="199"/>
    </location>
</feature>
<dbReference type="GO" id="GO:0015648">
    <property type="term" value="F:lipid-linked peptidoglycan transporter activity"/>
    <property type="evidence" value="ECO:0007669"/>
    <property type="project" value="TreeGrafter"/>
</dbReference>
<dbReference type="InterPro" id="IPR004268">
    <property type="entry name" value="MurJ"/>
</dbReference>
<accession>A0A0A3IZX7</accession>
<feature type="transmembrane region" description="Helical" evidence="8">
    <location>
        <begin position="220"/>
        <end position="244"/>
    </location>
</feature>
<dbReference type="Pfam" id="PF03023">
    <property type="entry name" value="MurJ"/>
    <property type="match status" value="1"/>
</dbReference>
<dbReference type="InterPro" id="IPR051050">
    <property type="entry name" value="Lipid_II_flippase_MurJ/MviN"/>
</dbReference>
<dbReference type="GO" id="GO:0034204">
    <property type="term" value="P:lipid translocation"/>
    <property type="evidence" value="ECO:0007669"/>
    <property type="project" value="TreeGrafter"/>
</dbReference>
<dbReference type="RefSeq" id="WP_036177284.1">
    <property type="nucleotide sequence ID" value="NZ_AVCZ01000022.1"/>
</dbReference>
<dbReference type="OrthoDB" id="9804143at2"/>
<evidence type="ECO:0000256" key="7">
    <source>
        <dbReference type="ARBA" id="ARBA00023136"/>
    </source>
</evidence>
<feature type="transmembrane region" description="Helical" evidence="8">
    <location>
        <begin position="51"/>
        <end position="71"/>
    </location>
</feature>
<feature type="transmembrane region" description="Helical" evidence="8">
    <location>
        <begin position="158"/>
        <end position="176"/>
    </location>
</feature>
<keyword evidence="3 8" id="KW-0812">Transmembrane</keyword>
<dbReference type="eggNOG" id="COG0728">
    <property type="taxonomic scope" value="Bacteria"/>
</dbReference>
<feature type="transmembrane region" description="Helical" evidence="8">
    <location>
        <begin position="464"/>
        <end position="485"/>
    </location>
</feature>
<dbReference type="PANTHER" id="PTHR47019:SF1">
    <property type="entry name" value="LIPID II FLIPPASE MURJ"/>
    <property type="match status" value="1"/>
</dbReference>
<feature type="transmembrane region" description="Helical" evidence="8">
    <location>
        <begin position="340"/>
        <end position="361"/>
    </location>
</feature>
<keyword evidence="4" id="KW-0133">Cell shape</keyword>
<evidence type="ECO:0000256" key="5">
    <source>
        <dbReference type="ARBA" id="ARBA00022984"/>
    </source>
</evidence>
<evidence type="ECO:0000256" key="8">
    <source>
        <dbReference type="SAM" id="Phobius"/>
    </source>
</evidence>
<comment type="subcellular location">
    <subcellularLocation>
        <location evidence="1">Cell membrane</location>
        <topology evidence="1">Multi-pass membrane protein</topology>
    </subcellularLocation>
</comment>
<evidence type="ECO:0000256" key="3">
    <source>
        <dbReference type="ARBA" id="ARBA00022692"/>
    </source>
</evidence>
<evidence type="ECO:0000256" key="4">
    <source>
        <dbReference type="ARBA" id="ARBA00022960"/>
    </source>
</evidence>
<name>A0A0A3IZX7_9BACL</name>
<dbReference type="GO" id="GO:0005886">
    <property type="term" value="C:plasma membrane"/>
    <property type="evidence" value="ECO:0007669"/>
    <property type="project" value="UniProtKB-SubCell"/>
</dbReference>
<feature type="transmembrane region" description="Helical" evidence="8">
    <location>
        <begin position="437"/>
        <end position="458"/>
    </location>
</feature>
<comment type="caution">
    <text evidence="9">The sequence shown here is derived from an EMBL/GenBank/DDBJ whole genome shotgun (WGS) entry which is preliminary data.</text>
</comment>
<feature type="transmembrane region" description="Helical" evidence="8">
    <location>
        <begin position="264"/>
        <end position="282"/>
    </location>
</feature>
<dbReference type="PANTHER" id="PTHR47019">
    <property type="entry name" value="LIPID II FLIPPASE MURJ"/>
    <property type="match status" value="1"/>
</dbReference>
<evidence type="ECO:0000256" key="6">
    <source>
        <dbReference type="ARBA" id="ARBA00022989"/>
    </source>
</evidence>
<sequence length="506" mass="56512">MSRFLKIIGAVAVINIFARFFGFLREIIIGIQYGTTNLADSIINAYTIPNLIYLVVGGAFTTAFISIYHKTESSIKEYIRRTFTTILISITLVTIVFMVFGDLLIQSYFKPESQEEYEILKTLYNWMMPSTIMLVLSTWLSGILNVQGKFHLSSFSVLVYNLSFLIISVGLAFFIGPVGYGIGALLGAMFMIGFLIYGVRKAEHMSFKPSFAFANDQKQLWLVALPIMLGGATAQMYTLIQRFFTNDLADGAVSAVNYATKVSQFPQALLMTAVTTVIYPLLSKKEGEGDNESVKKLYVRGLRMLYLLILPTSVYVYFQSEAVVRVIFEYGLFDVASTALTAPVLKIFSLTMFFLAASTYVTRFYYAKGNSMIPVIFSLLTVFGVNIAVTSALIGSLDAEAVAWGNLISAIINLILLIIFLQYKYKLKLVGDNLVQFVKFLVLTICFVAVSWGISTLIIFDNKFLHVIITFILTMIGYAVFVLLLKFQEVNSAIGKFKNKLSKSNK</sequence>
<keyword evidence="6 8" id="KW-1133">Transmembrane helix</keyword>
<feature type="transmembrane region" description="Helical" evidence="8">
    <location>
        <begin position="401"/>
        <end position="425"/>
    </location>
</feature>
<keyword evidence="10" id="KW-1185">Reference proteome</keyword>
<gene>
    <name evidence="9" type="ORF">CD30_12585</name>
</gene>
<feature type="transmembrane region" description="Helical" evidence="8">
    <location>
        <begin position="373"/>
        <end position="395"/>
    </location>
</feature>
<dbReference type="GO" id="GO:0009252">
    <property type="term" value="P:peptidoglycan biosynthetic process"/>
    <property type="evidence" value="ECO:0007669"/>
    <property type="project" value="UniProtKB-KW"/>
</dbReference>